<evidence type="ECO:0000256" key="1">
    <source>
        <dbReference type="SAM" id="MobiDB-lite"/>
    </source>
</evidence>
<keyword evidence="3" id="KW-1185">Reference proteome</keyword>
<evidence type="ECO:0000313" key="2">
    <source>
        <dbReference type="EMBL" id="CAB1433889.1"/>
    </source>
</evidence>
<name>A0A9N7UP46_PLEPL</name>
<dbReference type="AlphaFoldDB" id="A0A9N7UP46"/>
<comment type="caution">
    <text evidence="2">The sequence shown here is derived from an EMBL/GenBank/DDBJ whole genome shotgun (WGS) entry which is preliminary data.</text>
</comment>
<organism evidence="2 3">
    <name type="scientific">Pleuronectes platessa</name>
    <name type="common">European plaice</name>
    <dbReference type="NCBI Taxonomy" id="8262"/>
    <lineage>
        <taxon>Eukaryota</taxon>
        <taxon>Metazoa</taxon>
        <taxon>Chordata</taxon>
        <taxon>Craniata</taxon>
        <taxon>Vertebrata</taxon>
        <taxon>Euteleostomi</taxon>
        <taxon>Actinopterygii</taxon>
        <taxon>Neopterygii</taxon>
        <taxon>Teleostei</taxon>
        <taxon>Neoteleostei</taxon>
        <taxon>Acanthomorphata</taxon>
        <taxon>Carangaria</taxon>
        <taxon>Pleuronectiformes</taxon>
        <taxon>Pleuronectoidei</taxon>
        <taxon>Pleuronectidae</taxon>
        <taxon>Pleuronectes</taxon>
    </lineage>
</organism>
<protein>
    <submittedName>
        <fullName evidence="2">Uncharacterized protein</fullName>
    </submittedName>
</protein>
<gene>
    <name evidence="2" type="ORF">PLEPLA_LOCUS21981</name>
</gene>
<evidence type="ECO:0000313" key="3">
    <source>
        <dbReference type="Proteomes" id="UP001153269"/>
    </source>
</evidence>
<reference evidence="2" key="1">
    <citation type="submission" date="2020-03" db="EMBL/GenBank/DDBJ databases">
        <authorList>
            <person name="Weist P."/>
        </authorList>
    </citation>
    <scope>NUCLEOTIDE SEQUENCE</scope>
</reference>
<sequence>MGKCRGLIPVPVPSAASHFRPSPGSQSQMVERTREDSPRRLMSPLSTALVSLGGAEVVEFGTVGELINESLGCPRVQDDVQPGEISTVSIIQGVIEVCRERDNEGHDVVLVEDVLFWRTDRRRVI</sequence>
<dbReference type="Proteomes" id="UP001153269">
    <property type="component" value="Unassembled WGS sequence"/>
</dbReference>
<feature type="region of interest" description="Disordered" evidence="1">
    <location>
        <begin position="15"/>
        <end position="39"/>
    </location>
</feature>
<dbReference type="EMBL" id="CADEAL010001610">
    <property type="protein sequence ID" value="CAB1433889.1"/>
    <property type="molecule type" value="Genomic_DNA"/>
</dbReference>
<accession>A0A9N7UP46</accession>
<proteinExistence type="predicted"/>